<evidence type="ECO:0000259" key="2">
    <source>
        <dbReference type="PROSITE" id="PS51471"/>
    </source>
</evidence>
<dbReference type="Gene3D" id="2.60.120.590">
    <property type="entry name" value="Alpha-ketoglutarate-dependent dioxygenase AlkB-like"/>
    <property type="match status" value="1"/>
</dbReference>
<dbReference type="PANTHER" id="PTHR12463">
    <property type="entry name" value="OXYGENASE-RELATED"/>
    <property type="match status" value="1"/>
</dbReference>
<dbReference type="AlphaFoldDB" id="A0A0F7SJJ3"/>
<name>A0A0F7SJJ3_PHARH</name>
<dbReference type="PROSITE" id="PS51471">
    <property type="entry name" value="FE2OG_OXY"/>
    <property type="match status" value="1"/>
</dbReference>
<dbReference type="GO" id="GO:0016491">
    <property type="term" value="F:oxidoreductase activity"/>
    <property type="evidence" value="ECO:0007669"/>
    <property type="project" value="TreeGrafter"/>
</dbReference>
<feature type="compositionally biased region" description="Polar residues" evidence="1">
    <location>
        <begin position="43"/>
        <end position="54"/>
    </location>
</feature>
<accession>A0A0F7SJJ3</accession>
<dbReference type="Pfam" id="PF13532">
    <property type="entry name" value="2OG-FeII_Oxy_2"/>
    <property type="match status" value="1"/>
</dbReference>
<dbReference type="EMBL" id="LN483345">
    <property type="protein sequence ID" value="CDZ98615.1"/>
    <property type="molecule type" value="Genomic_DNA"/>
</dbReference>
<feature type="domain" description="Fe2OG dioxygenase" evidence="2">
    <location>
        <begin position="196"/>
        <end position="329"/>
    </location>
</feature>
<dbReference type="GO" id="GO:0032451">
    <property type="term" value="F:demethylase activity"/>
    <property type="evidence" value="ECO:0007669"/>
    <property type="project" value="TreeGrafter"/>
</dbReference>
<evidence type="ECO:0000313" key="3">
    <source>
        <dbReference type="EMBL" id="CDZ98615.1"/>
    </source>
</evidence>
<dbReference type="InterPro" id="IPR037151">
    <property type="entry name" value="AlkB-like_sf"/>
</dbReference>
<evidence type="ECO:0000256" key="1">
    <source>
        <dbReference type="SAM" id="MobiDB-lite"/>
    </source>
</evidence>
<dbReference type="InterPro" id="IPR005123">
    <property type="entry name" value="Oxoglu/Fe-dep_dioxygenase_dom"/>
</dbReference>
<sequence>MIASSPSSTNSLFSAHSFSSSEDERDDVDPSSGSSALCSALSTAQETSPSSTSRQRPKPVSGPVFKEASNLITSIEPPQISGLTFIPSILSPPLCSDLVKCMAASDVFLGGSRDQVMLFGGRLECRPNSLPVPSSASTLNDVDKDLATEENLELEQRTRFRGLPSWLDQALESIENELRGVLEDEIWEESFNRKDLKRQVILNLYKPGQGITPHVDLPNRYDSPIVAVSLLSGISFLLRRRHRRISSSLSSSSLGAAPVLEEKEEEEEWETHRFWLPERSVLILDGESRWEWEHGIESHEMDLVESSDGTGPSWRVRGVRVSMTFRWLKSGGDVVGG</sequence>
<dbReference type="SUPFAM" id="SSF51197">
    <property type="entry name" value="Clavaminate synthase-like"/>
    <property type="match status" value="1"/>
</dbReference>
<organism evidence="3">
    <name type="scientific">Phaffia rhodozyma</name>
    <name type="common">Yeast</name>
    <name type="synonym">Xanthophyllomyces dendrorhous</name>
    <dbReference type="NCBI Taxonomy" id="264483"/>
    <lineage>
        <taxon>Eukaryota</taxon>
        <taxon>Fungi</taxon>
        <taxon>Dikarya</taxon>
        <taxon>Basidiomycota</taxon>
        <taxon>Agaricomycotina</taxon>
        <taxon>Tremellomycetes</taxon>
        <taxon>Cystofilobasidiales</taxon>
        <taxon>Mrakiaceae</taxon>
        <taxon>Phaffia</taxon>
    </lineage>
</organism>
<feature type="compositionally biased region" description="Low complexity" evidence="1">
    <location>
        <begin position="31"/>
        <end position="42"/>
    </location>
</feature>
<dbReference type="InterPro" id="IPR032857">
    <property type="entry name" value="ALKBH4"/>
</dbReference>
<dbReference type="InterPro" id="IPR027450">
    <property type="entry name" value="AlkB-like"/>
</dbReference>
<proteinExistence type="predicted"/>
<dbReference type="PANTHER" id="PTHR12463:SF1">
    <property type="entry name" value="2-OXOGLUTARATE AND FE-DEPENDENT OXYGENASE FAMILY PROTEIN"/>
    <property type="match status" value="1"/>
</dbReference>
<feature type="region of interest" description="Disordered" evidence="1">
    <location>
        <begin position="1"/>
        <end position="63"/>
    </location>
</feature>
<reference evidence="3" key="1">
    <citation type="submission" date="2014-08" db="EMBL/GenBank/DDBJ databases">
        <authorList>
            <person name="Sharma Rahul"/>
            <person name="Thines Marco"/>
        </authorList>
    </citation>
    <scope>NUCLEOTIDE SEQUENCE</scope>
</reference>
<protein>
    <submittedName>
        <fullName evidence="3">Uncharacterized conserved protein</fullName>
    </submittedName>
</protein>
<feature type="compositionally biased region" description="Low complexity" evidence="1">
    <location>
        <begin position="7"/>
        <end position="20"/>
    </location>
</feature>
<dbReference type="GO" id="GO:0070988">
    <property type="term" value="P:demethylation"/>
    <property type="evidence" value="ECO:0007669"/>
    <property type="project" value="InterPro"/>
</dbReference>